<evidence type="ECO:0000313" key="3">
    <source>
        <dbReference type="Proteomes" id="UP000195440"/>
    </source>
</evidence>
<dbReference type="AlphaFoldDB" id="A0A1Y3P7S9"/>
<protein>
    <recommendedName>
        <fullName evidence="4">Lipoprotein</fullName>
    </recommendedName>
</protein>
<name>A0A1Y3P7S9_9PSED</name>
<feature type="chain" id="PRO_5013073640" description="Lipoprotein" evidence="1">
    <location>
        <begin position="25"/>
        <end position="173"/>
    </location>
</feature>
<gene>
    <name evidence="2" type="ORF">AUC60_01900</name>
</gene>
<evidence type="ECO:0008006" key="4">
    <source>
        <dbReference type="Google" id="ProtNLM"/>
    </source>
</evidence>
<comment type="caution">
    <text evidence="2">The sequence shown here is derived from an EMBL/GenBank/DDBJ whole genome shotgun (WGS) entry which is preliminary data.</text>
</comment>
<evidence type="ECO:0000256" key="1">
    <source>
        <dbReference type="SAM" id="SignalP"/>
    </source>
</evidence>
<dbReference type="EMBL" id="LOHF01000001">
    <property type="protein sequence ID" value="OUM75875.1"/>
    <property type="molecule type" value="Genomic_DNA"/>
</dbReference>
<proteinExistence type="predicted"/>
<feature type="signal peptide" evidence="1">
    <location>
        <begin position="1"/>
        <end position="24"/>
    </location>
</feature>
<evidence type="ECO:0000313" key="2">
    <source>
        <dbReference type="EMBL" id="OUM75875.1"/>
    </source>
</evidence>
<organism evidence="2 3">
    <name type="scientific">Pseudomonas caspiana</name>
    <dbReference type="NCBI Taxonomy" id="1451454"/>
    <lineage>
        <taxon>Bacteria</taxon>
        <taxon>Pseudomonadati</taxon>
        <taxon>Pseudomonadota</taxon>
        <taxon>Gammaproteobacteria</taxon>
        <taxon>Pseudomonadales</taxon>
        <taxon>Pseudomonadaceae</taxon>
        <taxon>Pseudomonas</taxon>
    </lineage>
</organism>
<dbReference type="Proteomes" id="UP000195440">
    <property type="component" value="Unassembled WGS sequence"/>
</dbReference>
<accession>A0A1Y3P7S9</accession>
<sequence length="173" mass="19089">MVHKLALVLAVFSPLVISPGIAVAAMPDWWLIFGSGDQPKRQVIYADALSVADTPSKSGAEPARSVNVVYVFEGEDKPLFTLYRIAFQCKGGRYTVESANSKMRSGEVTQGPTSTQWEPVASTVLERPYDFVCKASSRRTNGMIKIGRPELVNTLPEFTYRTFWGPTTNAPRQ</sequence>
<keyword evidence="3" id="KW-1185">Reference proteome</keyword>
<keyword evidence="1" id="KW-0732">Signal</keyword>
<reference evidence="2 3" key="1">
    <citation type="journal article" date="2017" name="Syst. Appl. Microbiol.">
        <title>Pseudomonas caspiana sp. nov., a citrus pathogen in the Pseudomonas syringae phylogenetic group.</title>
        <authorList>
            <person name="Busquets A."/>
            <person name="Gomila M."/>
            <person name="Beiki F."/>
            <person name="Mulet M."/>
            <person name="Rahimian H."/>
            <person name="Garcia-Valdes E."/>
            <person name="Lalucat J."/>
        </authorList>
    </citation>
    <scope>NUCLEOTIDE SEQUENCE [LARGE SCALE GENOMIC DNA]</scope>
    <source>
        <strain evidence="2 3">FBF102</strain>
    </source>
</reference>